<feature type="compositionally biased region" description="Low complexity" evidence="7">
    <location>
        <begin position="58"/>
        <end position="84"/>
    </location>
</feature>
<keyword evidence="6" id="KW-0676">Redox-active center</keyword>
<keyword evidence="10" id="KW-0413">Isomerase</keyword>
<keyword evidence="8" id="KW-0812">Transmembrane</keyword>
<dbReference type="Pfam" id="PF13462">
    <property type="entry name" value="Thioredoxin_4"/>
    <property type="match status" value="1"/>
</dbReference>
<sequence>MTKSRSKAQFVFRPAVAVAGLSVLGVIMLSALHEVSAPGVIAREAGKAQTEAMTTELATPAANESATAAQTETPEPAAPADSESGTAGQSDAPEPAAEEPTRVAEAQTNASEADASGQKLDDIVLGDPEAPVTVIEYASMTCPHCASFHTETLPDLKEQYIDTGKVKFILREFPLDNLAAAASLLARCVEEDKFYDFVDVLFEKQSQWANADDPLQELRQISKVAGFTEARFNSCLRDQEKLDYIQQVRDTGNHKYDIRSTPTLIVNGQKLEGNQSISALQQVIDPMLDDAEES</sequence>
<keyword evidence="4" id="KW-0560">Oxidoreductase</keyword>
<protein>
    <submittedName>
        <fullName evidence="10">Protein-disulfide isomerase</fullName>
    </submittedName>
</protein>
<dbReference type="GO" id="GO:0016491">
    <property type="term" value="F:oxidoreductase activity"/>
    <property type="evidence" value="ECO:0007669"/>
    <property type="project" value="UniProtKB-KW"/>
</dbReference>
<keyword evidence="5" id="KW-1015">Disulfide bond</keyword>
<evidence type="ECO:0000256" key="6">
    <source>
        <dbReference type="ARBA" id="ARBA00023284"/>
    </source>
</evidence>
<evidence type="ECO:0000256" key="7">
    <source>
        <dbReference type="SAM" id="MobiDB-lite"/>
    </source>
</evidence>
<evidence type="ECO:0000256" key="4">
    <source>
        <dbReference type="ARBA" id="ARBA00023002"/>
    </source>
</evidence>
<feature type="transmembrane region" description="Helical" evidence="8">
    <location>
        <begin position="12"/>
        <end position="32"/>
    </location>
</feature>
<evidence type="ECO:0000313" key="11">
    <source>
        <dbReference type="Proteomes" id="UP000266273"/>
    </source>
</evidence>
<proteinExistence type="inferred from homology"/>
<evidence type="ECO:0000256" key="3">
    <source>
        <dbReference type="ARBA" id="ARBA00022729"/>
    </source>
</evidence>
<organism evidence="10 11">
    <name type="scientific">Dichotomicrobium thermohalophilum</name>
    <dbReference type="NCBI Taxonomy" id="933063"/>
    <lineage>
        <taxon>Bacteria</taxon>
        <taxon>Pseudomonadati</taxon>
        <taxon>Pseudomonadota</taxon>
        <taxon>Alphaproteobacteria</taxon>
        <taxon>Hyphomicrobiales</taxon>
        <taxon>Hyphomicrobiaceae</taxon>
        <taxon>Dichotomicrobium</taxon>
    </lineage>
</organism>
<evidence type="ECO:0000259" key="9">
    <source>
        <dbReference type="PROSITE" id="PS51352"/>
    </source>
</evidence>
<dbReference type="PANTHER" id="PTHR13887">
    <property type="entry name" value="GLUTATHIONE S-TRANSFERASE KAPPA"/>
    <property type="match status" value="1"/>
</dbReference>
<keyword evidence="3" id="KW-0732">Signal</keyword>
<keyword evidence="8" id="KW-0472">Membrane</keyword>
<gene>
    <name evidence="10" type="ORF">BXY53_1512</name>
</gene>
<dbReference type="PROSITE" id="PS51352">
    <property type="entry name" value="THIOREDOXIN_2"/>
    <property type="match status" value="1"/>
</dbReference>
<evidence type="ECO:0000256" key="8">
    <source>
        <dbReference type="SAM" id="Phobius"/>
    </source>
</evidence>
<dbReference type="InterPro" id="IPR012336">
    <property type="entry name" value="Thioredoxin-like_fold"/>
</dbReference>
<dbReference type="EMBL" id="QXDF01000001">
    <property type="protein sequence ID" value="RIA56406.1"/>
    <property type="molecule type" value="Genomic_DNA"/>
</dbReference>
<comment type="function">
    <text evidence="1">May be required for disulfide bond formation in some proteins.</text>
</comment>
<evidence type="ECO:0000256" key="2">
    <source>
        <dbReference type="ARBA" id="ARBA00005791"/>
    </source>
</evidence>
<evidence type="ECO:0000256" key="1">
    <source>
        <dbReference type="ARBA" id="ARBA00003565"/>
    </source>
</evidence>
<feature type="region of interest" description="Disordered" evidence="7">
    <location>
        <begin position="58"/>
        <end position="123"/>
    </location>
</feature>
<evidence type="ECO:0000313" key="10">
    <source>
        <dbReference type="EMBL" id="RIA56406.1"/>
    </source>
</evidence>
<dbReference type="InterPro" id="IPR013766">
    <property type="entry name" value="Thioredoxin_domain"/>
</dbReference>
<dbReference type="AlphaFoldDB" id="A0A397Q505"/>
<accession>A0A397Q505</accession>
<dbReference type="InterPro" id="IPR036249">
    <property type="entry name" value="Thioredoxin-like_sf"/>
</dbReference>
<keyword evidence="11" id="KW-1185">Reference proteome</keyword>
<feature type="domain" description="Thioredoxin" evidence="9">
    <location>
        <begin position="101"/>
        <end position="289"/>
    </location>
</feature>
<dbReference type="Gene3D" id="3.40.30.10">
    <property type="entry name" value="Glutaredoxin"/>
    <property type="match status" value="1"/>
</dbReference>
<comment type="similarity">
    <text evidence="2">Belongs to the thioredoxin family. DsbA subfamily.</text>
</comment>
<comment type="caution">
    <text evidence="10">The sequence shown here is derived from an EMBL/GenBank/DDBJ whole genome shotgun (WGS) entry which is preliminary data.</text>
</comment>
<dbReference type="Proteomes" id="UP000266273">
    <property type="component" value="Unassembled WGS sequence"/>
</dbReference>
<dbReference type="GO" id="GO:0016853">
    <property type="term" value="F:isomerase activity"/>
    <property type="evidence" value="ECO:0007669"/>
    <property type="project" value="UniProtKB-KW"/>
</dbReference>
<dbReference type="RefSeq" id="WP_119061200.1">
    <property type="nucleotide sequence ID" value="NZ_QXDF01000001.1"/>
</dbReference>
<reference evidence="10 11" key="1">
    <citation type="submission" date="2018-08" db="EMBL/GenBank/DDBJ databases">
        <title>Genomic Encyclopedia of Archaeal and Bacterial Type Strains, Phase II (KMG-II): from individual species to whole genera.</title>
        <authorList>
            <person name="Goeker M."/>
        </authorList>
    </citation>
    <scope>NUCLEOTIDE SEQUENCE [LARGE SCALE GENOMIC DNA]</scope>
    <source>
        <strain evidence="10 11">DSM 5002</strain>
    </source>
</reference>
<dbReference type="PANTHER" id="PTHR13887:SF14">
    <property type="entry name" value="DISULFIDE BOND FORMATION PROTEIN D"/>
    <property type="match status" value="1"/>
</dbReference>
<name>A0A397Q505_9HYPH</name>
<keyword evidence="8" id="KW-1133">Transmembrane helix</keyword>
<evidence type="ECO:0000256" key="5">
    <source>
        <dbReference type="ARBA" id="ARBA00023157"/>
    </source>
</evidence>
<dbReference type="OrthoDB" id="8478320at2"/>
<dbReference type="SUPFAM" id="SSF52833">
    <property type="entry name" value="Thioredoxin-like"/>
    <property type="match status" value="1"/>
</dbReference>